<reference evidence="6" key="2">
    <citation type="submission" date="2022-06" db="UniProtKB">
        <authorList>
            <consortium name="EnsemblMetazoa"/>
        </authorList>
    </citation>
    <scope>IDENTIFICATION</scope>
    <source>
        <strain evidence="6">PS312</strain>
    </source>
</reference>
<dbReference type="FunFam" id="3.30.1060.10:FF:000004">
    <property type="entry name" value="Peptide methionine sulfoxide reductase A5"/>
    <property type="match status" value="1"/>
</dbReference>
<dbReference type="PANTHER" id="PTHR43774">
    <property type="entry name" value="PEPTIDE METHIONINE SULFOXIDE REDUCTASE"/>
    <property type="match status" value="1"/>
</dbReference>
<dbReference type="Gene3D" id="3.30.1060.10">
    <property type="entry name" value="Peptide methionine sulphoxide reductase MsrA"/>
    <property type="match status" value="1"/>
</dbReference>
<reference evidence="7" key="1">
    <citation type="journal article" date="2008" name="Nat. Genet.">
        <title>The Pristionchus pacificus genome provides a unique perspective on nematode lifestyle and parasitism.</title>
        <authorList>
            <person name="Dieterich C."/>
            <person name="Clifton S.W."/>
            <person name="Schuster L.N."/>
            <person name="Chinwalla A."/>
            <person name="Delehaunty K."/>
            <person name="Dinkelacker I."/>
            <person name="Fulton L."/>
            <person name="Fulton R."/>
            <person name="Godfrey J."/>
            <person name="Minx P."/>
            <person name="Mitreva M."/>
            <person name="Roeseler W."/>
            <person name="Tian H."/>
            <person name="Witte H."/>
            <person name="Yang S.P."/>
            <person name="Wilson R.K."/>
            <person name="Sommer R.J."/>
        </authorList>
    </citation>
    <scope>NUCLEOTIDE SEQUENCE [LARGE SCALE GENOMIC DNA]</scope>
    <source>
        <strain evidence="7">PS312</strain>
    </source>
</reference>
<dbReference type="EC" id="1.8.4.11" evidence="2"/>
<dbReference type="SUPFAM" id="SSF55068">
    <property type="entry name" value="Peptide methionine sulfoxide reductase"/>
    <property type="match status" value="1"/>
</dbReference>
<keyword evidence="7" id="KW-1185">Reference proteome</keyword>
<dbReference type="AlphaFoldDB" id="A0A8R1Z8W7"/>
<keyword evidence="3" id="KW-0560">Oxidoreductase</keyword>
<evidence type="ECO:0000256" key="2">
    <source>
        <dbReference type="ARBA" id="ARBA00012502"/>
    </source>
</evidence>
<feature type="domain" description="Peptide methionine sulphoxide reductase MsrA" evidence="5">
    <location>
        <begin position="6"/>
        <end position="139"/>
    </location>
</feature>
<gene>
    <name evidence="6" type="primary">WBGene00304502</name>
</gene>
<dbReference type="GO" id="GO:0033744">
    <property type="term" value="F:L-methionine:thioredoxin-disulfide S-oxidoreductase activity"/>
    <property type="evidence" value="ECO:0007669"/>
    <property type="project" value="EnsemblMetazoa"/>
</dbReference>
<organism evidence="6 7">
    <name type="scientific">Pristionchus pacificus</name>
    <name type="common">Parasitic nematode worm</name>
    <dbReference type="NCBI Taxonomy" id="54126"/>
    <lineage>
        <taxon>Eukaryota</taxon>
        <taxon>Metazoa</taxon>
        <taxon>Ecdysozoa</taxon>
        <taxon>Nematoda</taxon>
        <taxon>Chromadorea</taxon>
        <taxon>Rhabditida</taxon>
        <taxon>Rhabditina</taxon>
        <taxon>Diplogasteromorpha</taxon>
        <taxon>Diplogasteroidea</taxon>
        <taxon>Neodiplogasteridae</taxon>
        <taxon>Pristionchus</taxon>
    </lineage>
</organism>
<dbReference type="OrthoDB" id="77405at2759"/>
<accession>A0A8R1Z8W7</accession>
<dbReference type="InterPro" id="IPR036509">
    <property type="entry name" value="Met_Sox_Rdtase_MsrA_sf"/>
</dbReference>
<proteinExistence type="inferred from homology"/>
<evidence type="ECO:0000259" key="5">
    <source>
        <dbReference type="Pfam" id="PF01625"/>
    </source>
</evidence>
<dbReference type="Proteomes" id="UP000005239">
    <property type="component" value="Unassembled WGS sequence"/>
</dbReference>
<dbReference type="GO" id="GO:0008113">
    <property type="term" value="F:peptide-methionine (S)-S-oxide reductase activity"/>
    <property type="evidence" value="ECO:0007669"/>
    <property type="project" value="UniProtKB-EC"/>
</dbReference>
<evidence type="ECO:0000313" key="6">
    <source>
        <dbReference type="EnsemblMetazoa" id="PPA46723.1"/>
    </source>
</evidence>
<evidence type="ECO:0000313" key="7">
    <source>
        <dbReference type="Proteomes" id="UP000005239"/>
    </source>
</evidence>
<sequence>MSRARAYLGMQCFWGESAFAKQRGVVGTRVGYAGGTTPAPTYRDIGDHTEVTEVTFDPSIITYRSILDFFWSHHDPTLHNKKQYQSAILWTNEDEEKIAKETYEEQKNKVGKLDTYVVRLDKFHQAEDYHQKYWLRAQSRIVKELNLTDETIATSEIASKANAYMAGYTDFTDLDRLAKELNLSADLVKVIREIAERGGDPRACH</sequence>
<evidence type="ECO:0000256" key="3">
    <source>
        <dbReference type="ARBA" id="ARBA00023002"/>
    </source>
</evidence>
<evidence type="ECO:0000256" key="1">
    <source>
        <dbReference type="ARBA" id="ARBA00005591"/>
    </source>
</evidence>
<name>A0A8R1Z8W7_PRIPA</name>
<dbReference type="InterPro" id="IPR002569">
    <property type="entry name" value="Met_Sox_Rdtase_MsrA_dom"/>
</dbReference>
<protein>
    <recommendedName>
        <fullName evidence="2">peptide-methionine (S)-S-oxide reductase</fullName>
        <ecNumber evidence="2">1.8.4.11</ecNumber>
    </recommendedName>
    <alternativeName>
        <fullName evidence="4">Peptide-methionine (S)-S-oxide reductase</fullName>
    </alternativeName>
</protein>
<evidence type="ECO:0000256" key="4">
    <source>
        <dbReference type="ARBA" id="ARBA00030643"/>
    </source>
</evidence>
<dbReference type="Pfam" id="PF01625">
    <property type="entry name" value="PMSR"/>
    <property type="match status" value="1"/>
</dbReference>
<dbReference type="PANTHER" id="PTHR43774:SF1">
    <property type="entry name" value="PEPTIDE METHIONINE SULFOXIDE REDUCTASE MSRA 2"/>
    <property type="match status" value="1"/>
</dbReference>
<dbReference type="OMA" id="QCFWGAE"/>
<comment type="similarity">
    <text evidence="1">Belongs to the MsrA Met sulfoxide reductase family.</text>
</comment>
<dbReference type="EnsemblMetazoa" id="PPA46723.1">
    <property type="protein sequence ID" value="PPA46723.1"/>
    <property type="gene ID" value="WBGene00304502"/>
</dbReference>